<reference evidence="7 8" key="1">
    <citation type="submission" date="2020-01" db="EMBL/GenBank/DDBJ databases">
        <title>Genome analysis of Anaerocolumna sp. CBA3638.</title>
        <authorList>
            <person name="Kim J."/>
            <person name="Roh S.W."/>
        </authorList>
    </citation>
    <scope>NUCLEOTIDE SEQUENCE [LARGE SCALE GENOMIC DNA]</scope>
    <source>
        <strain evidence="7 8">CBA3638</strain>
    </source>
</reference>
<dbReference type="PANTHER" id="PTHR24221:SF654">
    <property type="entry name" value="ATP-BINDING CASSETTE SUB-FAMILY B MEMBER 6"/>
    <property type="match status" value="1"/>
</dbReference>
<feature type="transmembrane region" description="Helical" evidence="5">
    <location>
        <begin position="127"/>
        <end position="145"/>
    </location>
</feature>
<protein>
    <recommendedName>
        <fullName evidence="6">ABC transmembrane type-1 domain-containing protein</fullName>
    </recommendedName>
</protein>
<feature type="transmembrane region" description="Helical" evidence="5">
    <location>
        <begin position="238"/>
        <end position="255"/>
    </location>
</feature>
<keyword evidence="3 5" id="KW-1133">Transmembrane helix</keyword>
<organism evidence="7 8">
    <name type="scientific">Anaerocolumna sedimenticola</name>
    <dbReference type="NCBI Taxonomy" id="2696063"/>
    <lineage>
        <taxon>Bacteria</taxon>
        <taxon>Bacillati</taxon>
        <taxon>Bacillota</taxon>
        <taxon>Clostridia</taxon>
        <taxon>Lachnospirales</taxon>
        <taxon>Lachnospiraceae</taxon>
        <taxon>Anaerocolumna</taxon>
    </lineage>
</organism>
<sequence>MRELLLRRKSKFIQYLFATFLFIIDHFVQMGIFALILGAIQKGDIKYYKTVVIVTIVFIIYTPINFLLSRMLRIRYMRDTILDVRKQAFDKIMNLSFKQFTQKSKEIYISNLINDVNTFENKFFISLLNYLINMGMYVFSVLFLILLDYKLAAGMFLFSLLLFLLAHLFTRKMTALEQSVSEYNERFTTDMSNTFNGIEILKLNNIEEKFLKKSIGTINRTEQKKYAANVFNEFQRNVIRVPGFIVSVVVLIYLANEFQTGLSLAEAGLTFQLCSSISNFLISAFPMWNQVRASVSIYEKIAKPESYQESRHNSSKTFDFKDKIEVRGVNFSYDKKPILQNASFTIEKGKNI</sequence>
<evidence type="ECO:0000256" key="1">
    <source>
        <dbReference type="ARBA" id="ARBA00004651"/>
    </source>
</evidence>
<dbReference type="InterPro" id="IPR011527">
    <property type="entry name" value="ABC1_TM_dom"/>
</dbReference>
<evidence type="ECO:0000313" key="8">
    <source>
        <dbReference type="Proteomes" id="UP000464314"/>
    </source>
</evidence>
<accession>A0A6P1TVP1</accession>
<dbReference type="RefSeq" id="WP_161840297.1">
    <property type="nucleotide sequence ID" value="NZ_CP048000.1"/>
</dbReference>
<dbReference type="InterPro" id="IPR039421">
    <property type="entry name" value="Type_1_exporter"/>
</dbReference>
<proteinExistence type="predicted"/>
<dbReference type="GO" id="GO:0140359">
    <property type="term" value="F:ABC-type transporter activity"/>
    <property type="evidence" value="ECO:0007669"/>
    <property type="project" value="InterPro"/>
</dbReference>
<comment type="subcellular location">
    <subcellularLocation>
        <location evidence="1">Cell membrane</location>
        <topology evidence="1">Multi-pass membrane protein</topology>
    </subcellularLocation>
</comment>
<evidence type="ECO:0000256" key="3">
    <source>
        <dbReference type="ARBA" id="ARBA00022989"/>
    </source>
</evidence>
<feature type="domain" description="ABC transmembrane type-1" evidence="6">
    <location>
        <begin position="16"/>
        <end position="293"/>
    </location>
</feature>
<dbReference type="GO" id="GO:0005524">
    <property type="term" value="F:ATP binding"/>
    <property type="evidence" value="ECO:0007669"/>
    <property type="project" value="InterPro"/>
</dbReference>
<evidence type="ECO:0000256" key="4">
    <source>
        <dbReference type="ARBA" id="ARBA00023136"/>
    </source>
</evidence>
<feature type="transmembrane region" description="Helical" evidence="5">
    <location>
        <begin position="151"/>
        <end position="169"/>
    </location>
</feature>
<dbReference type="PANTHER" id="PTHR24221">
    <property type="entry name" value="ATP-BINDING CASSETTE SUB-FAMILY B"/>
    <property type="match status" value="1"/>
</dbReference>
<keyword evidence="8" id="KW-1185">Reference proteome</keyword>
<dbReference type="InterPro" id="IPR036640">
    <property type="entry name" value="ABC1_TM_sf"/>
</dbReference>
<dbReference type="Pfam" id="PF00664">
    <property type="entry name" value="ABC_membrane"/>
    <property type="match status" value="1"/>
</dbReference>
<dbReference type="KEGG" id="anr:Ana3638_24155"/>
<dbReference type="EMBL" id="CP048000">
    <property type="protein sequence ID" value="QHQ63485.1"/>
    <property type="molecule type" value="Genomic_DNA"/>
</dbReference>
<name>A0A6P1TVP1_9FIRM</name>
<evidence type="ECO:0000256" key="5">
    <source>
        <dbReference type="SAM" id="Phobius"/>
    </source>
</evidence>
<feature type="transmembrane region" description="Helical" evidence="5">
    <location>
        <begin position="47"/>
        <end position="68"/>
    </location>
</feature>
<dbReference type="AlphaFoldDB" id="A0A6P1TVP1"/>
<gene>
    <name evidence="7" type="ORF">Ana3638_24155</name>
</gene>
<dbReference type="SUPFAM" id="SSF90123">
    <property type="entry name" value="ABC transporter transmembrane region"/>
    <property type="match status" value="1"/>
</dbReference>
<dbReference type="GO" id="GO:0005886">
    <property type="term" value="C:plasma membrane"/>
    <property type="evidence" value="ECO:0007669"/>
    <property type="project" value="UniProtKB-SubCell"/>
</dbReference>
<evidence type="ECO:0000259" key="6">
    <source>
        <dbReference type="PROSITE" id="PS50929"/>
    </source>
</evidence>
<keyword evidence="2 5" id="KW-0812">Transmembrane</keyword>
<evidence type="ECO:0000313" key="7">
    <source>
        <dbReference type="EMBL" id="QHQ63485.1"/>
    </source>
</evidence>
<dbReference type="Gene3D" id="1.20.1560.10">
    <property type="entry name" value="ABC transporter type 1, transmembrane domain"/>
    <property type="match status" value="1"/>
</dbReference>
<keyword evidence="4 5" id="KW-0472">Membrane</keyword>
<dbReference type="PROSITE" id="PS50929">
    <property type="entry name" value="ABC_TM1F"/>
    <property type="match status" value="1"/>
</dbReference>
<dbReference type="GO" id="GO:0034040">
    <property type="term" value="F:ATPase-coupled lipid transmembrane transporter activity"/>
    <property type="evidence" value="ECO:0007669"/>
    <property type="project" value="TreeGrafter"/>
</dbReference>
<feature type="transmembrane region" description="Helical" evidence="5">
    <location>
        <begin position="12"/>
        <end position="41"/>
    </location>
</feature>
<evidence type="ECO:0000256" key="2">
    <source>
        <dbReference type="ARBA" id="ARBA00022692"/>
    </source>
</evidence>
<dbReference type="Proteomes" id="UP000464314">
    <property type="component" value="Chromosome"/>
</dbReference>